<evidence type="ECO:0000256" key="2">
    <source>
        <dbReference type="ARBA" id="ARBA00022448"/>
    </source>
</evidence>
<keyword evidence="3" id="KW-0633">Potassium transport</keyword>
<gene>
    <name evidence="14" type="ORF">ABC974_27420</name>
</gene>
<feature type="transmembrane region" description="Helical" evidence="11">
    <location>
        <begin position="100"/>
        <end position="124"/>
    </location>
</feature>
<dbReference type="Proteomes" id="UP001419910">
    <property type="component" value="Unassembled WGS sequence"/>
</dbReference>
<evidence type="ECO:0000256" key="10">
    <source>
        <dbReference type="ARBA" id="ARBA00023303"/>
    </source>
</evidence>
<dbReference type="SUPFAM" id="SSF81324">
    <property type="entry name" value="Voltage-gated potassium channels"/>
    <property type="match status" value="1"/>
</dbReference>
<dbReference type="InterPro" id="IPR016449">
    <property type="entry name" value="K_chnl_inward-rec_Kir"/>
</dbReference>
<dbReference type="Pfam" id="PF07885">
    <property type="entry name" value="Ion_trans_2"/>
    <property type="match status" value="1"/>
</dbReference>
<reference evidence="14 15" key="1">
    <citation type="submission" date="2024-05" db="EMBL/GenBank/DDBJ databases">
        <authorList>
            <person name="Liu Q."/>
            <person name="Xin Y.-H."/>
        </authorList>
    </citation>
    <scope>NUCLEOTIDE SEQUENCE [LARGE SCALE GENOMIC DNA]</scope>
    <source>
        <strain evidence="14 15">CGMCC 1.10181</strain>
    </source>
</reference>
<protein>
    <submittedName>
        <fullName evidence="14">Ion channel</fullName>
    </submittedName>
</protein>
<keyword evidence="10" id="KW-0407">Ion channel</keyword>
<evidence type="ECO:0000256" key="8">
    <source>
        <dbReference type="ARBA" id="ARBA00023065"/>
    </source>
</evidence>
<keyword evidence="4 11" id="KW-0812">Transmembrane</keyword>
<evidence type="ECO:0000256" key="7">
    <source>
        <dbReference type="ARBA" id="ARBA00022989"/>
    </source>
</evidence>
<evidence type="ECO:0000256" key="4">
    <source>
        <dbReference type="ARBA" id="ARBA00022692"/>
    </source>
</evidence>
<name>A0ABU9YC52_9SPHN</name>
<proteinExistence type="predicted"/>
<evidence type="ECO:0000313" key="14">
    <source>
        <dbReference type="EMBL" id="MEN2793380.1"/>
    </source>
</evidence>
<evidence type="ECO:0000256" key="1">
    <source>
        <dbReference type="ARBA" id="ARBA00004141"/>
    </source>
</evidence>
<keyword evidence="15" id="KW-1185">Reference proteome</keyword>
<feature type="transmembrane region" description="Helical" evidence="11">
    <location>
        <begin position="40"/>
        <end position="63"/>
    </location>
</feature>
<dbReference type="Gene3D" id="2.60.40.1400">
    <property type="entry name" value="G protein-activated inward rectifier potassium channel 1"/>
    <property type="match status" value="1"/>
</dbReference>
<feature type="domain" description="Inward rectifier potassium channel C-terminal" evidence="13">
    <location>
        <begin position="134"/>
        <end position="282"/>
    </location>
</feature>
<organism evidence="14 15">
    <name type="scientific">Sphingomonas oligophenolica</name>
    <dbReference type="NCBI Taxonomy" id="301154"/>
    <lineage>
        <taxon>Bacteria</taxon>
        <taxon>Pseudomonadati</taxon>
        <taxon>Pseudomonadota</taxon>
        <taxon>Alphaproteobacteria</taxon>
        <taxon>Sphingomonadales</taxon>
        <taxon>Sphingomonadaceae</taxon>
        <taxon>Sphingomonas</taxon>
    </lineage>
</organism>
<dbReference type="Pfam" id="PF17655">
    <property type="entry name" value="IRK_C"/>
    <property type="match status" value="1"/>
</dbReference>
<dbReference type="EMBL" id="JBDIME010000045">
    <property type="protein sequence ID" value="MEN2793380.1"/>
    <property type="molecule type" value="Genomic_DNA"/>
</dbReference>
<dbReference type="SUPFAM" id="SSF81296">
    <property type="entry name" value="E set domains"/>
    <property type="match status" value="1"/>
</dbReference>
<keyword evidence="8" id="KW-0406">Ion transport</keyword>
<dbReference type="InterPro" id="IPR013518">
    <property type="entry name" value="K_chnl_inward-rec_Kir_cyto"/>
</dbReference>
<dbReference type="RefSeq" id="WP_343889254.1">
    <property type="nucleotide sequence ID" value="NZ_BAAAEH010000018.1"/>
</dbReference>
<dbReference type="InterPro" id="IPR013099">
    <property type="entry name" value="K_chnl_dom"/>
</dbReference>
<comment type="caution">
    <text evidence="14">The sequence shown here is derived from an EMBL/GenBank/DDBJ whole genome shotgun (WGS) entry which is preliminary data.</text>
</comment>
<evidence type="ECO:0000256" key="9">
    <source>
        <dbReference type="ARBA" id="ARBA00023136"/>
    </source>
</evidence>
<keyword evidence="6" id="KW-0630">Potassium</keyword>
<dbReference type="PANTHER" id="PTHR11767:SF102">
    <property type="entry name" value="INWARDLY RECTIFYING POTASSIUM CHANNEL 1, ISOFORM F"/>
    <property type="match status" value="1"/>
</dbReference>
<keyword evidence="2" id="KW-0813">Transport</keyword>
<comment type="subcellular location">
    <subcellularLocation>
        <location evidence="1">Membrane</location>
        <topology evidence="1">Multi-pass membrane protein</topology>
    </subcellularLocation>
</comment>
<keyword evidence="5" id="KW-0851">Voltage-gated channel</keyword>
<evidence type="ECO:0000259" key="12">
    <source>
        <dbReference type="Pfam" id="PF07885"/>
    </source>
</evidence>
<evidence type="ECO:0000256" key="11">
    <source>
        <dbReference type="SAM" id="Phobius"/>
    </source>
</evidence>
<evidence type="ECO:0000256" key="6">
    <source>
        <dbReference type="ARBA" id="ARBA00022958"/>
    </source>
</evidence>
<evidence type="ECO:0000256" key="5">
    <source>
        <dbReference type="ARBA" id="ARBA00022882"/>
    </source>
</evidence>
<keyword evidence="7 11" id="KW-1133">Transmembrane helix</keyword>
<accession>A0ABU9YC52</accession>
<evidence type="ECO:0000259" key="13">
    <source>
        <dbReference type="Pfam" id="PF17655"/>
    </source>
</evidence>
<sequence>MPRKPRRQIVNFAGSPAIKVGAPSPLGDIYYWVMEMSWPVFIGLASLVFLAINLMFGAIYALLPGTVANAVPGSIVDGFFFSVDTLGTVGYGVMAPATHFGHAIASVEILTGLFFSATMTGLIFARFARPRESLVFSNVAVIGRYEGKKALMVRVASMRSQPLADATAQMSYLRTVHLHDGRTFRSLSTLPLMRNVNPLLGLSWTIVHLMEDDSPLLESLLGEDRFLLTVTIGGLDTLLASPSQGGARYDREHVLIDHEFVDVISDENGTIRLDMTLLHDAVPISG</sequence>
<dbReference type="InterPro" id="IPR014756">
    <property type="entry name" value="Ig_E-set"/>
</dbReference>
<evidence type="ECO:0000313" key="15">
    <source>
        <dbReference type="Proteomes" id="UP001419910"/>
    </source>
</evidence>
<keyword evidence="9 11" id="KW-0472">Membrane</keyword>
<evidence type="ECO:0000256" key="3">
    <source>
        <dbReference type="ARBA" id="ARBA00022538"/>
    </source>
</evidence>
<dbReference type="InterPro" id="IPR041647">
    <property type="entry name" value="IRK_C"/>
</dbReference>
<dbReference type="Gene3D" id="1.10.287.70">
    <property type="match status" value="1"/>
</dbReference>
<dbReference type="PANTHER" id="PTHR11767">
    <property type="entry name" value="INWARD RECTIFIER POTASSIUM CHANNEL"/>
    <property type="match status" value="1"/>
</dbReference>
<feature type="domain" description="Potassium channel" evidence="12">
    <location>
        <begin position="54"/>
        <end position="126"/>
    </location>
</feature>